<dbReference type="Proteomes" id="UP000092952">
    <property type="component" value="Chromosome"/>
</dbReference>
<dbReference type="KEGG" id="gbi:PG2T_06865"/>
<dbReference type="STRING" id="1810504.PG2T_06865"/>
<keyword evidence="1" id="KW-0812">Transmembrane</keyword>
<dbReference type="InParanoid" id="A0A1B1YT99"/>
<keyword evidence="1" id="KW-1133">Transmembrane helix</keyword>
<proteinExistence type="predicted"/>
<keyword evidence="3" id="KW-1185">Reference proteome</keyword>
<organism evidence="2 3">
    <name type="scientific">Immundisolibacter cernigliae</name>
    <dbReference type="NCBI Taxonomy" id="1810504"/>
    <lineage>
        <taxon>Bacteria</taxon>
        <taxon>Pseudomonadati</taxon>
        <taxon>Pseudomonadota</taxon>
        <taxon>Gammaproteobacteria</taxon>
        <taxon>Immundisolibacterales</taxon>
        <taxon>Immundisolibacteraceae</taxon>
        <taxon>Immundisolibacter</taxon>
    </lineage>
</organism>
<protein>
    <submittedName>
        <fullName evidence="2">Uncharacterized protein</fullName>
    </submittedName>
</protein>
<reference evidence="3" key="1">
    <citation type="submission" date="2016-03" db="EMBL/GenBank/DDBJ databases">
        <title>Complete genome sequence of Solimmundus cernigliae, representing a novel lineage of polycyclic aromatic hydrocarbon degraders within the Gammaproteobacteria.</title>
        <authorList>
            <person name="Singleton D.R."/>
            <person name="Dickey A.N."/>
            <person name="Scholl E.H."/>
            <person name="Wright F.A."/>
            <person name="Aitken M.D."/>
        </authorList>
    </citation>
    <scope>NUCLEOTIDE SEQUENCE [LARGE SCALE GENOMIC DNA]</scope>
    <source>
        <strain evidence="3">TR3.2</strain>
    </source>
</reference>
<accession>A0A1B1YT99</accession>
<feature type="transmembrane region" description="Helical" evidence="1">
    <location>
        <begin position="76"/>
        <end position="97"/>
    </location>
</feature>
<evidence type="ECO:0000256" key="1">
    <source>
        <dbReference type="SAM" id="Phobius"/>
    </source>
</evidence>
<evidence type="ECO:0000313" key="2">
    <source>
        <dbReference type="EMBL" id="ANX03939.1"/>
    </source>
</evidence>
<keyword evidence="1" id="KW-0472">Membrane</keyword>
<name>A0A1B1YT99_9GAMM</name>
<dbReference type="AlphaFoldDB" id="A0A1B1YT99"/>
<feature type="transmembrane region" description="Helical" evidence="1">
    <location>
        <begin position="40"/>
        <end position="64"/>
    </location>
</feature>
<gene>
    <name evidence="2" type="ORF">PG2T_06865</name>
</gene>
<dbReference type="EMBL" id="CP014671">
    <property type="protein sequence ID" value="ANX03939.1"/>
    <property type="molecule type" value="Genomic_DNA"/>
</dbReference>
<evidence type="ECO:0000313" key="3">
    <source>
        <dbReference type="Proteomes" id="UP000092952"/>
    </source>
</evidence>
<sequence>MWVFWPALALVSFVLHFIWEYVQCEAFFVHLRAPASMAAMLSATLGDLVLTALAWLGTALVSWNPRWPLQRWTPRVWLSLLGLALALSVAVELHALAMHWWRYTARAPRLPATPVSLLPVLQLVLLFPLSFGLARALTLRLSATPKPQPLKGASSWNG</sequence>
<feature type="transmembrane region" description="Helical" evidence="1">
    <location>
        <begin position="117"/>
        <end position="137"/>
    </location>
</feature>